<evidence type="ECO:0000259" key="14">
    <source>
        <dbReference type="PROSITE" id="PS51153"/>
    </source>
</evidence>
<comment type="catalytic activity">
    <reaction evidence="8">
        <text>L-threonyl-[protein] + ATP = O-phospho-L-threonyl-[protein] + ADP + H(+)</text>
        <dbReference type="Rhea" id="RHEA:46608"/>
        <dbReference type="Rhea" id="RHEA-COMP:11060"/>
        <dbReference type="Rhea" id="RHEA-COMP:11605"/>
        <dbReference type="ChEBI" id="CHEBI:15378"/>
        <dbReference type="ChEBI" id="CHEBI:30013"/>
        <dbReference type="ChEBI" id="CHEBI:30616"/>
        <dbReference type="ChEBI" id="CHEBI:61977"/>
        <dbReference type="ChEBI" id="CHEBI:456216"/>
        <dbReference type="EC" id="2.7.11.1"/>
    </reaction>
</comment>
<keyword evidence="16" id="KW-1185">Reference proteome</keyword>
<evidence type="ECO:0000256" key="10">
    <source>
        <dbReference type="PROSITE-ProRule" id="PRU10141"/>
    </source>
</evidence>
<dbReference type="PROSITE" id="PS51153">
    <property type="entry name" value="RPW8"/>
    <property type="match status" value="2"/>
</dbReference>
<keyword evidence="3" id="KW-0472">Membrane</keyword>
<keyword evidence="7 10" id="KW-0067">ATP-binding</keyword>
<dbReference type="InterPro" id="IPR001245">
    <property type="entry name" value="Ser-Thr/Tyr_kinase_cat_dom"/>
</dbReference>
<accession>A0AAW1YJN1</accession>
<feature type="domain" description="RPW8" evidence="14">
    <location>
        <begin position="181"/>
        <end position="332"/>
    </location>
</feature>
<evidence type="ECO:0000259" key="13">
    <source>
        <dbReference type="PROSITE" id="PS50011"/>
    </source>
</evidence>
<keyword evidence="4" id="KW-0808">Transferase</keyword>
<evidence type="ECO:0000256" key="5">
    <source>
        <dbReference type="ARBA" id="ARBA00022741"/>
    </source>
</evidence>
<evidence type="ECO:0000256" key="6">
    <source>
        <dbReference type="ARBA" id="ARBA00022777"/>
    </source>
</evidence>
<dbReference type="InterPro" id="IPR017441">
    <property type="entry name" value="Protein_kinase_ATP_BS"/>
</dbReference>
<evidence type="ECO:0000313" key="16">
    <source>
        <dbReference type="Proteomes" id="UP001457282"/>
    </source>
</evidence>
<gene>
    <name evidence="15" type="ORF">M0R45_004399</name>
</gene>
<reference evidence="15 16" key="1">
    <citation type="journal article" date="2023" name="G3 (Bethesda)">
        <title>A chromosome-length genome assembly and annotation of blackberry (Rubus argutus, cv. 'Hillquist').</title>
        <authorList>
            <person name="Bruna T."/>
            <person name="Aryal R."/>
            <person name="Dudchenko O."/>
            <person name="Sargent D.J."/>
            <person name="Mead D."/>
            <person name="Buti M."/>
            <person name="Cavallini A."/>
            <person name="Hytonen T."/>
            <person name="Andres J."/>
            <person name="Pham M."/>
            <person name="Weisz D."/>
            <person name="Mascagni F."/>
            <person name="Usai G."/>
            <person name="Natali L."/>
            <person name="Bassil N."/>
            <person name="Fernandez G.E."/>
            <person name="Lomsadze A."/>
            <person name="Armour M."/>
            <person name="Olukolu B."/>
            <person name="Poorten T."/>
            <person name="Britton C."/>
            <person name="Davik J."/>
            <person name="Ashrafi H."/>
            <person name="Aiden E.L."/>
            <person name="Borodovsky M."/>
            <person name="Worthington M."/>
        </authorList>
    </citation>
    <scope>NUCLEOTIDE SEQUENCE [LARGE SCALE GENOMIC DNA]</scope>
    <source>
        <strain evidence="15">PI 553951</strain>
    </source>
</reference>
<evidence type="ECO:0000256" key="12">
    <source>
        <dbReference type="SAM" id="MobiDB-lite"/>
    </source>
</evidence>
<dbReference type="Pfam" id="PF05659">
    <property type="entry name" value="RPW8"/>
    <property type="match status" value="2"/>
</dbReference>
<evidence type="ECO:0000313" key="15">
    <source>
        <dbReference type="EMBL" id="KAK9948840.1"/>
    </source>
</evidence>
<feature type="domain" description="RPW8" evidence="14">
    <location>
        <begin position="1"/>
        <end position="147"/>
    </location>
</feature>
<keyword evidence="6" id="KW-0418">Kinase</keyword>
<evidence type="ECO:0000256" key="1">
    <source>
        <dbReference type="ARBA" id="ARBA00004236"/>
    </source>
</evidence>
<evidence type="ECO:0000256" key="4">
    <source>
        <dbReference type="ARBA" id="ARBA00022679"/>
    </source>
</evidence>
<dbReference type="InterPro" id="IPR008808">
    <property type="entry name" value="Powdery_mildew-R_dom"/>
</dbReference>
<dbReference type="PROSITE" id="PS00107">
    <property type="entry name" value="PROTEIN_KINASE_ATP"/>
    <property type="match status" value="1"/>
</dbReference>
<protein>
    <recommendedName>
        <fullName evidence="2">non-specific serine/threonine protein kinase</fullName>
        <ecNumber evidence="2">2.7.11.1</ecNumber>
    </recommendedName>
</protein>
<dbReference type="Pfam" id="PF07714">
    <property type="entry name" value="PK_Tyr_Ser-Thr"/>
    <property type="match status" value="1"/>
</dbReference>
<dbReference type="GO" id="GO:0005524">
    <property type="term" value="F:ATP binding"/>
    <property type="evidence" value="ECO:0007669"/>
    <property type="project" value="UniProtKB-UniRule"/>
</dbReference>
<dbReference type="FunFam" id="1.10.510.10:FF:000095">
    <property type="entry name" value="protein STRUBBELIG-RECEPTOR FAMILY 8"/>
    <property type="match status" value="1"/>
</dbReference>
<feature type="region of interest" description="Disordered" evidence="12">
    <location>
        <begin position="847"/>
        <end position="896"/>
    </location>
</feature>
<dbReference type="InterPro" id="IPR000719">
    <property type="entry name" value="Prot_kinase_dom"/>
</dbReference>
<name>A0AAW1YJN1_RUBAR</name>
<dbReference type="Gene3D" id="3.30.200.20">
    <property type="entry name" value="Phosphorylase Kinase, domain 1"/>
    <property type="match status" value="1"/>
</dbReference>
<feature type="domain" description="Protein kinase" evidence="13">
    <location>
        <begin position="523"/>
        <end position="820"/>
    </location>
</feature>
<dbReference type="CDD" id="cd14066">
    <property type="entry name" value="STKc_IRAK"/>
    <property type="match status" value="1"/>
</dbReference>
<dbReference type="FunFam" id="3.30.200.20:FF:000228">
    <property type="entry name" value="Serine/threonine-protein kinase BIK1"/>
    <property type="match status" value="1"/>
</dbReference>
<dbReference type="GO" id="GO:0005886">
    <property type="term" value="C:plasma membrane"/>
    <property type="evidence" value="ECO:0007669"/>
    <property type="project" value="UniProtKB-SubCell"/>
</dbReference>
<dbReference type="PANTHER" id="PTHR45621">
    <property type="entry name" value="OS01G0588500 PROTEIN-RELATED"/>
    <property type="match status" value="1"/>
</dbReference>
<dbReference type="Proteomes" id="UP001457282">
    <property type="component" value="Unassembled WGS sequence"/>
</dbReference>
<evidence type="ECO:0000256" key="2">
    <source>
        <dbReference type="ARBA" id="ARBA00012513"/>
    </source>
</evidence>
<evidence type="ECO:0000256" key="9">
    <source>
        <dbReference type="ARBA" id="ARBA00048679"/>
    </source>
</evidence>
<feature type="coiled-coil region" evidence="11">
    <location>
        <begin position="99"/>
        <end position="155"/>
    </location>
</feature>
<dbReference type="GO" id="GO:0004674">
    <property type="term" value="F:protein serine/threonine kinase activity"/>
    <property type="evidence" value="ECO:0007669"/>
    <property type="project" value="UniProtKB-EC"/>
</dbReference>
<proteinExistence type="predicted"/>
<comment type="catalytic activity">
    <reaction evidence="9">
        <text>L-seryl-[protein] + ATP = O-phospho-L-seryl-[protein] + ADP + H(+)</text>
        <dbReference type="Rhea" id="RHEA:17989"/>
        <dbReference type="Rhea" id="RHEA-COMP:9863"/>
        <dbReference type="Rhea" id="RHEA-COMP:11604"/>
        <dbReference type="ChEBI" id="CHEBI:15378"/>
        <dbReference type="ChEBI" id="CHEBI:29999"/>
        <dbReference type="ChEBI" id="CHEBI:30616"/>
        <dbReference type="ChEBI" id="CHEBI:83421"/>
        <dbReference type="ChEBI" id="CHEBI:456216"/>
        <dbReference type="EC" id="2.7.11.1"/>
    </reaction>
</comment>
<dbReference type="Gene3D" id="1.10.510.10">
    <property type="entry name" value="Transferase(Phosphotransferase) domain 1"/>
    <property type="match status" value="1"/>
</dbReference>
<dbReference type="InterPro" id="IPR050823">
    <property type="entry name" value="Plant_Ser_Thr_Prot_Kinase"/>
</dbReference>
<dbReference type="EMBL" id="JBEDUW010000001">
    <property type="protein sequence ID" value="KAK9948840.1"/>
    <property type="molecule type" value="Genomic_DNA"/>
</dbReference>
<evidence type="ECO:0000256" key="11">
    <source>
        <dbReference type="SAM" id="Coils"/>
    </source>
</evidence>
<evidence type="ECO:0000256" key="7">
    <source>
        <dbReference type="ARBA" id="ARBA00022840"/>
    </source>
</evidence>
<evidence type="ECO:0000256" key="8">
    <source>
        <dbReference type="ARBA" id="ARBA00047899"/>
    </source>
</evidence>
<dbReference type="EC" id="2.7.11.1" evidence="2"/>
<dbReference type="InterPro" id="IPR011009">
    <property type="entry name" value="Kinase-like_dom_sf"/>
</dbReference>
<comment type="subcellular location">
    <subcellularLocation>
        <location evidence="1">Cell membrane</location>
    </subcellularLocation>
</comment>
<sequence>MALDLVGGSLFTLLYDGVKQAMVKTTQFKSLLVDLKSTLDSLQPRIIEQIGAHNTELGLPNEEIEDLQRQMEEGVKLVRKFSEFRMWNYCCVGDYTDQILELDRALRKLLEMLRLQEARDVKETLLLSRQNRDKLDEVNKRLIEIQKLLMQQQQKAADVTEAMDSGNNAETVPEPIPGNGIQVAALDGRDALKSVFGMLFDAVLEVEDKAVMFKGPLGDLKSTLDSLKPLIEEIAQRNTVLVRPKQELEKITIQMENGVELIPKCSKVHPWASCKKSTHNEKLLGLDKFLQRQLYILKKQVARDVRSTIVSIRNVEMAIKQIEESGVLQNQTKGCSVVTEPSPPTLGLDVVLNVEGTRDVEHTMISIRNTEAGVKPIEESGVLNQIQTKGFSVVAEPSPPTHRLDVVLNVEGTRDVEETMISTRNTEAGVEPIEESGVVQNQFETKGTKNASEDYTLVSRISRFFSRNISDTSRSAGTSLLSKATKSTFLSEDDQSTDGHILETSSNLRVFRFAKLKTATRNFSPDEIIGQGGFGVVFRGWLDEKTLAPSKAGTGMMVAIKRYLESMQGFKEFELEVKFLGRLSHPNLVKLLGYCYEKKKALLVYEFVQRGSLDTHLFRRIPDEEPLSWGNRFKIAMGAARGLTFLHSLQIIHRHVKPSNLLLDEDYNPKISGFSLAHWGPADGDSYVSTQICGTFGYMDPEYAMRGHLSVKSDVYSFGVVLLEILTGLQVIDRSRLPEEEFSLVEWAIRLLSHETEFQTIMDTQIEGQYTPQEALQTAHLALKCLQRDPESRPSMKEVVEELACIRAMKEKPKQSDPLVVEAALRATAAQLRDEFVERYEQCLDEEVERSEQSLDEEVERSEQSLDEEVERSELCLDEEVEGPGFESDGSSEGNT</sequence>
<dbReference type="PROSITE" id="PS50011">
    <property type="entry name" value="PROTEIN_KINASE_DOM"/>
    <property type="match status" value="1"/>
</dbReference>
<keyword evidence="5 10" id="KW-0547">Nucleotide-binding</keyword>
<keyword evidence="3" id="KW-1003">Cell membrane</keyword>
<feature type="compositionally biased region" description="Acidic residues" evidence="12">
    <location>
        <begin position="847"/>
        <end position="882"/>
    </location>
</feature>
<organism evidence="15 16">
    <name type="scientific">Rubus argutus</name>
    <name type="common">Southern blackberry</name>
    <dbReference type="NCBI Taxonomy" id="59490"/>
    <lineage>
        <taxon>Eukaryota</taxon>
        <taxon>Viridiplantae</taxon>
        <taxon>Streptophyta</taxon>
        <taxon>Embryophyta</taxon>
        <taxon>Tracheophyta</taxon>
        <taxon>Spermatophyta</taxon>
        <taxon>Magnoliopsida</taxon>
        <taxon>eudicotyledons</taxon>
        <taxon>Gunneridae</taxon>
        <taxon>Pentapetalae</taxon>
        <taxon>rosids</taxon>
        <taxon>fabids</taxon>
        <taxon>Rosales</taxon>
        <taxon>Rosaceae</taxon>
        <taxon>Rosoideae</taxon>
        <taxon>Rosoideae incertae sedis</taxon>
        <taxon>Rubus</taxon>
    </lineage>
</organism>
<comment type="caution">
    <text evidence="15">The sequence shown here is derived from an EMBL/GenBank/DDBJ whole genome shotgun (WGS) entry which is preliminary data.</text>
</comment>
<keyword evidence="11" id="KW-0175">Coiled coil</keyword>
<evidence type="ECO:0000256" key="3">
    <source>
        <dbReference type="ARBA" id="ARBA00022475"/>
    </source>
</evidence>
<dbReference type="AlphaFoldDB" id="A0AAW1YJN1"/>
<feature type="binding site" evidence="10">
    <location>
        <position position="561"/>
    </location>
    <ligand>
        <name>ATP</name>
        <dbReference type="ChEBI" id="CHEBI:30616"/>
    </ligand>
</feature>
<dbReference type="SUPFAM" id="SSF56112">
    <property type="entry name" value="Protein kinase-like (PK-like)"/>
    <property type="match status" value="1"/>
</dbReference>